<dbReference type="InterPro" id="IPR050206">
    <property type="entry name" value="FtsK/SpoIIIE/SftA"/>
</dbReference>
<organism evidence="19 20">
    <name type="scientific">Ardenticatena maritima</name>
    <dbReference type="NCBI Taxonomy" id="872965"/>
    <lineage>
        <taxon>Bacteria</taxon>
        <taxon>Bacillati</taxon>
        <taxon>Chloroflexota</taxon>
        <taxon>Ardenticatenia</taxon>
        <taxon>Ardenticatenales</taxon>
        <taxon>Ardenticatenaceae</taxon>
        <taxon>Ardenticatena</taxon>
    </lineage>
</organism>
<evidence type="ECO:0000256" key="9">
    <source>
        <dbReference type="ARBA" id="ARBA00022989"/>
    </source>
</evidence>
<evidence type="ECO:0000313" key="19">
    <source>
        <dbReference type="EMBL" id="KPL87362.1"/>
    </source>
</evidence>
<dbReference type="CDD" id="cd01127">
    <property type="entry name" value="TrwB_TraG_TraD_VirD4"/>
    <property type="match status" value="1"/>
</dbReference>
<dbReference type="SUPFAM" id="SSF52540">
    <property type="entry name" value="P-loop containing nucleoside triphosphate hydrolases"/>
    <property type="match status" value="1"/>
</dbReference>
<evidence type="ECO:0000256" key="12">
    <source>
        <dbReference type="ARBA" id="ARBA00023306"/>
    </source>
</evidence>
<evidence type="ECO:0000259" key="18">
    <source>
        <dbReference type="PROSITE" id="PS50901"/>
    </source>
</evidence>
<dbReference type="EMBL" id="LGKN01000006">
    <property type="protein sequence ID" value="KPL87362.1"/>
    <property type="molecule type" value="Genomic_DNA"/>
</dbReference>
<dbReference type="InterPro" id="IPR003593">
    <property type="entry name" value="AAA+_ATPase"/>
</dbReference>
<dbReference type="Proteomes" id="UP000050502">
    <property type="component" value="Unassembled WGS sequence"/>
</dbReference>
<dbReference type="InterPro" id="IPR025199">
    <property type="entry name" value="FtsK_4TM"/>
</dbReference>
<dbReference type="Pfam" id="PF17854">
    <property type="entry name" value="FtsK_alpha"/>
    <property type="match status" value="1"/>
</dbReference>
<dbReference type="Pfam" id="PF09397">
    <property type="entry name" value="FtsK_gamma"/>
    <property type="match status" value="1"/>
</dbReference>
<dbReference type="GO" id="GO:0003677">
    <property type="term" value="F:DNA binding"/>
    <property type="evidence" value="ECO:0007669"/>
    <property type="project" value="UniProtKB-KW"/>
</dbReference>
<evidence type="ECO:0000313" key="20">
    <source>
        <dbReference type="Proteomes" id="UP000050502"/>
    </source>
</evidence>
<comment type="function">
    <text evidence="13">Essential cell division protein that coordinates cell division and chromosome segregation. The N-terminus is involved in assembly of the cell-division machinery. The C-terminus functions as a DNA motor that moves dsDNA in an ATP-dependent manner towards the dif recombination site, which is located within the replication terminus region. Required for activation of the Xer recombinase, allowing activation of chromosome unlinking by recombination.</text>
</comment>
<feature type="domain" description="FtsK" evidence="18">
    <location>
        <begin position="369"/>
        <end position="559"/>
    </location>
</feature>
<feature type="compositionally biased region" description="Basic and acidic residues" evidence="16">
    <location>
        <begin position="221"/>
        <end position="232"/>
    </location>
</feature>
<reference evidence="19 20" key="1">
    <citation type="submission" date="2015-07" db="EMBL/GenBank/DDBJ databases">
        <title>Whole genome sequence of Ardenticatena maritima DSM 23922.</title>
        <authorList>
            <person name="Hemp J."/>
            <person name="Ward L.M."/>
            <person name="Pace L.A."/>
            <person name="Fischer W.W."/>
        </authorList>
    </citation>
    <scope>NUCLEOTIDE SEQUENCE [LARGE SCALE GENOMIC DNA]</scope>
    <source>
        <strain evidence="19 20">110S</strain>
    </source>
</reference>
<dbReference type="Gene3D" id="3.40.50.300">
    <property type="entry name" value="P-loop containing nucleotide triphosphate hydrolases"/>
    <property type="match status" value="1"/>
</dbReference>
<evidence type="ECO:0000256" key="4">
    <source>
        <dbReference type="ARBA" id="ARBA00022618"/>
    </source>
</evidence>
<dbReference type="GO" id="GO:0005524">
    <property type="term" value="F:ATP binding"/>
    <property type="evidence" value="ECO:0007669"/>
    <property type="project" value="UniProtKB-UniRule"/>
</dbReference>
<dbReference type="InterPro" id="IPR002543">
    <property type="entry name" value="FtsK_dom"/>
</dbReference>
<dbReference type="InterPro" id="IPR041027">
    <property type="entry name" value="FtsK_alpha"/>
</dbReference>
<keyword evidence="4" id="KW-0132">Cell division</keyword>
<dbReference type="PANTHER" id="PTHR22683">
    <property type="entry name" value="SPORULATION PROTEIN RELATED"/>
    <property type="match status" value="1"/>
</dbReference>
<evidence type="ECO:0000256" key="13">
    <source>
        <dbReference type="ARBA" id="ARBA00024986"/>
    </source>
</evidence>
<evidence type="ECO:0000256" key="17">
    <source>
        <dbReference type="SAM" id="Phobius"/>
    </source>
</evidence>
<evidence type="ECO:0000256" key="5">
    <source>
        <dbReference type="ARBA" id="ARBA00022692"/>
    </source>
</evidence>
<sequence>MLIAGGLFTALALWRDSGLVLGWYGQEVRLLFGTGAPLFALALILAGWFLFAQPNDRPIDIQVWQRLLGGEMLLVLLLALWHGIRATNPLQTDDLPAGVIGWLVFSAPATLIGVPATLLLYALLALLLLLHLLPLETEDVQARLQAWRTALRETAQRWRTPPQPITVPPAPIETPATPPTPNDAEAPSQPTKPTRKNKAQRPAPQEEADDVPPLRTRRPHPRDLPPLDLLHDGEDMGVDMAAARARARLIEETLAAFGVPAQVVQINPGPTVTQFGIKPGFIERRLADGTVKRTKVRVSKITSLADDLALALSAKSIRVEAPVPGRPYVGIEVPNSEANLVSLKGILTSEEFTQSNAEIPFALGRDVSGNPVVADLTKMPHLLIAGATGSGKSVCINAIIACLLFNFTPDDLRLLLVDPKMVELIPYNGIPHLISPVLTDVEKVVGALRWALAEMDRRYKLFSQRGKRNLQAYNAWAERAGEETLPYLVIIIDELADLMMVAPDEVERMICRLAQMARATGIHLIIATQRPSVDVVTGLIKANFPARIAFAVASSIDSRVILDAPGAETLLGRGDMLFMAPDSSKLQRLQGAFISDEEINALVTWWRTHVPQETIAQPEVSWDEFLADSEMVEEDELLPTAIDLVQEYEWVSTSFLQRKLRIGYNRAARLMDLLEERGIVGPPDDKNRGSRPVLRGRSVDDEFDDEDDIVYEDDEDFAQPDWDDF</sequence>
<dbReference type="Pfam" id="PF13491">
    <property type="entry name" value="FtsK_4TM"/>
    <property type="match status" value="1"/>
</dbReference>
<keyword evidence="7" id="KW-0159">Chromosome partition</keyword>
<feature type="binding site" evidence="15">
    <location>
        <begin position="386"/>
        <end position="393"/>
    </location>
    <ligand>
        <name>ATP</name>
        <dbReference type="ChEBI" id="CHEBI:30616"/>
    </ligand>
</feature>
<comment type="subunit">
    <text evidence="14">Homohexamer. Forms a ring that surrounds DNA.</text>
</comment>
<dbReference type="SUPFAM" id="SSF46785">
    <property type="entry name" value="Winged helix' DNA-binding domain"/>
    <property type="match status" value="1"/>
</dbReference>
<comment type="subcellular location">
    <subcellularLocation>
        <location evidence="1">Cell membrane</location>
        <topology evidence="1">Multi-pass membrane protein</topology>
    </subcellularLocation>
</comment>
<feature type="transmembrane region" description="Helical" evidence="17">
    <location>
        <begin position="104"/>
        <end position="133"/>
    </location>
</feature>
<dbReference type="InterPro" id="IPR036390">
    <property type="entry name" value="WH_DNA-bd_sf"/>
</dbReference>
<dbReference type="GO" id="GO:0007059">
    <property type="term" value="P:chromosome segregation"/>
    <property type="evidence" value="ECO:0007669"/>
    <property type="project" value="UniProtKB-KW"/>
</dbReference>
<feature type="compositionally biased region" description="Acidic residues" evidence="16">
    <location>
        <begin position="701"/>
        <end position="725"/>
    </location>
</feature>
<evidence type="ECO:0000256" key="10">
    <source>
        <dbReference type="ARBA" id="ARBA00023125"/>
    </source>
</evidence>
<comment type="caution">
    <text evidence="19">The sequence shown here is derived from an EMBL/GenBank/DDBJ whole genome shotgun (WGS) entry which is preliminary data.</text>
</comment>
<dbReference type="GO" id="GO:0005886">
    <property type="term" value="C:plasma membrane"/>
    <property type="evidence" value="ECO:0007669"/>
    <property type="project" value="UniProtKB-SubCell"/>
</dbReference>
<dbReference type="InterPro" id="IPR036388">
    <property type="entry name" value="WH-like_DNA-bd_sf"/>
</dbReference>
<dbReference type="GO" id="GO:0051301">
    <property type="term" value="P:cell division"/>
    <property type="evidence" value="ECO:0007669"/>
    <property type="project" value="UniProtKB-KW"/>
</dbReference>
<dbReference type="InterPro" id="IPR027417">
    <property type="entry name" value="P-loop_NTPase"/>
</dbReference>
<evidence type="ECO:0000256" key="16">
    <source>
        <dbReference type="SAM" id="MobiDB-lite"/>
    </source>
</evidence>
<proteinExistence type="inferred from homology"/>
<evidence type="ECO:0000256" key="15">
    <source>
        <dbReference type="PROSITE-ProRule" id="PRU00289"/>
    </source>
</evidence>
<feature type="compositionally biased region" description="Pro residues" evidence="16">
    <location>
        <begin position="161"/>
        <end position="181"/>
    </location>
</feature>
<feature type="region of interest" description="Disordered" evidence="16">
    <location>
        <begin position="679"/>
        <end position="725"/>
    </location>
</feature>
<name>A0A0N8GRT1_9CHLR</name>
<evidence type="ECO:0000256" key="3">
    <source>
        <dbReference type="ARBA" id="ARBA00022475"/>
    </source>
</evidence>
<comment type="similarity">
    <text evidence="2">Belongs to the FtsK/SpoIIIE/SftA family.</text>
</comment>
<keyword evidence="3" id="KW-1003">Cell membrane</keyword>
<evidence type="ECO:0000256" key="11">
    <source>
        <dbReference type="ARBA" id="ARBA00023136"/>
    </source>
</evidence>
<feature type="transmembrane region" description="Helical" evidence="17">
    <location>
        <begin position="32"/>
        <end position="51"/>
    </location>
</feature>
<dbReference type="Gene3D" id="1.10.10.10">
    <property type="entry name" value="Winged helix-like DNA-binding domain superfamily/Winged helix DNA-binding domain"/>
    <property type="match status" value="1"/>
</dbReference>
<dbReference type="Gene3D" id="3.30.980.40">
    <property type="match status" value="1"/>
</dbReference>
<keyword evidence="9 17" id="KW-1133">Transmembrane helix</keyword>
<keyword evidence="11 17" id="KW-0472">Membrane</keyword>
<feature type="region of interest" description="Disordered" evidence="16">
    <location>
        <begin position="155"/>
        <end position="232"/>
    </location>
</feature>
<evidence type="ECO:0000256" key="1">
    <source>
        <dbReference type="ARBA" id="ARBA00004651"/>
    </source>
</evidence>
<feature type="transmembrane region" description="Helical" evidence="17">
    <location>
        <begin position="63"/>
        <end position="84"/>
    </location>
</feature>
<keyword evidence="8 15" id="KW-0067">ATP-binding</keyword>
<dbReference type="SMART" id="SM00843">
    <property type="entry name" value="Ftsk_gamma"/>
    <property type="match status" value="1"/>
</dbReference>
<gene>
    <name evidence="19" type="ORF">SE16_11680</name>
</gene>
<accession>A0A0N8GRT1</accession>
<dbReference type="InterPro" id="IPR018541">
    <property type="entry name" value="Ftsk_gamma"/>
</dbReference>
<dbReference type="SMART" id="SM00382">
    <property type="entry name" value="AAA"/>
    <property type="match status" value="1"/>
</dbReference>
<dbReference type="PATRIC" id="fig|872965.6.peg.2800"/>
<evidence type="ECO:0000256" key="6">
    <source>
        <dbReference type="ARBA" id="ARBA00022741"/>
    </source>
</evidence>
<keyword evidence="6 15" id="KW-0547">Nucleotide-binding</keyword>
<feature type="compositionally biased region" description="Basic and acidic residues" evidence="16">
    <location>
        <begin position="679"/>
        <end position="688"/>
    </location>
</feature>
<keyword evidence="12" id="KW-0131">Cell cycle</keyword>
<evidence type="ECO:0000256" key="8">
    <source>
        <dbReference type="ARBA" id="ARBA00022840"/>
    </source>
</evidence>
<protein>
    <recommendedName>
        <fullName evidence="18">FtsK domain-containing protein</fullName>
    </recommendedName>
</protein>
<keyword evidence="10" id="KW-0238">DNA-binding</keyword>
<dbReference type="Pfam" id="PF01580">
    <property type="entry name" value="FtsK_SpoIIIE"/>
    <property type="match status" value="1"/>
</dbReference>
<dbReference type="PANTHER" id="PTHR22683:SF41">
    <property type="entry name" value="DNA TRANSLOCASE FTSK"/>
    <property type="match status" value="1"/>
</dbReference>
<dbReference type="AlphaFoldDB" id="A0A0N8GRT1"/>
<evidence type="ECO:0000256" key="7">
    <source>
        <dbReference type="ARBA" id="ARBA00022829"/>
    </source>
</evidence>
<evidence type="ECO:0000256" key="14">
    <source>
        <dbReference type="ARBA" id="ARBA00025923"/>
    </source>
</evidence>
<keyword evidence="5 17" id="KW-0812">Transmembrane</keyword>
<evidence type="ECO:0000256" key="2">
    <source>
        <dbReference type="ARBA" id="ARBA00006474"/>
    </source>
</evidence>
<dbReference type="PROSITE" id="PS50901">
    <property type="entry name" value="FTSK"/>
    <property type="match status" value="1"/>
</dbReference>